<evidence type="ECO:0000313" key="1">
    <source>
        <dbReference type="EMBL" id="KAA1125493.1"/>
    </source>
</evidence>
<accession>A0A5B0RKK4</accession>
<dbReference type="EMBL" id="VDEP01000177">
    <property type="protein sequence ID" value="KAA1125493.1"/>
    <property type="molecule type" value="Genomic_DNA"/>
</dbReference>
<sequence length="54" mass="6294">MDPWLICHLANLVDKIGITLAKHSRGFYISNFVDSWRQSLRQIRTQQRPTPTIA</sequence>
<dbReference type="AlphaFoldDB" id="A0A5B0RKK4"/>
<organism evidence="1 2">
    <name type="scientific">Puccinia graminis f. sp. tritici</name>
    <dbReference type="NCBI Taxonomy" id="56615"/>
    <lineage>
        <taxon>Eukaryota</taxon>
        <taxon>Fungi</taxon>
        <taxon>Dikarya</taxon>
        <taxon>Basidiomycota</taxon>
        <taxon>Pucciniomycotina</taxon>
        <taxon>Pucciniomycetes</taxon>
        <taxon>Pucciniales</taxon>
        <taxon>Pucciniaceae</taxon>
        <taxon>Puccinia</taxon>
    </lineage>
</organism>
<dbReference type="Proteomes" id="UP000325313">
    <property type="component" value="Unassembled WGS sequence"/>
</dbReference>
<gene>
    <name evidence="1" type="ORF">PGTUg99_007058</name>
</gene>
<protein>
    <submittedName>
        <fullName evidence="1">Uncharacterized protein</fullName>
    </submittedName>
</protein>
<comment type="caution">
    <text evidence="1">The sequence shown here is derived from an EMBL/GenBank/DDBJ whole genome shotgun (WGS) entry which is preliminary data.</text>
</comment>
<proteinExistence type="predicted"/>
<name>A0A5B0RKK4_PUCGR</name>
<evidence type="ECO:0000313" key="2">
    <source>
        <dbReference type="Proteomes" id="UP000325313"/>
    </source>
</evidence>
<reference evidence="1 2" key="1">
    <citation type="submission" date="2019-05" db="EMBL/GenBank/DDBJ databases">
        <title>Emergence of the Ug99 lineage of the wheat stem rust pathogen through somatic hybridization.</title>
        <authorList>
            <person name="Li F."/>
            <person name="Upadhyaya N.M."/>
            <person name="Sperschneider J."/>
            <person name="Matny O."/>
            <person name="Nguyen-Phuc H."/>
            <person name="Mago R."/>
            <person name="Raley C."/>
            <person name="Miller M.E."/>
            <person name="Silverstein K.A.T."/>
            <person name="Henningsen E."/>
            <person name="Hirsch C.D."/>
            <person name="Visser B."/>
            <person name="Pretorius Z.A."/>
            <person name="Steffenson B.J."/>
            <person name="Schwessinger B."/>
            <person name="Dodds P.N."/>
            <person name="Figueroa M."/>
        </authorList>
    </citation>
    <scope>NUCLEOTIDE SEQUENCE [LARGE SCALE GENOMIC DNA]</scope>
    <source>
        <strain evidence="1 2">Ug99</strain>
    </source>
</reference>